<dbReference type="NCBIfam" id="TIGR00217">
    <property type="entry name" value="malQ"/>
    <property type="match status" value="1"/>
</dbReference>
<dbReference type="EC" id="2.4.1.25" evidence="3 10"/>
<evidence type="ECO:0000256" key="10">
    <source>
        <dbReference type="RuleBase" id="RU361207"/>
    </source>
</evidence>
<dbReference type="PANTHER" id="PTHR32438:SF5">
    <property type="entry name" value="4-ALPHA-GLUCANOTRANSFERASE DPE1, CHLOROPLASTIC_AMYLOPLASTIC"/>
    <property type="match status" value="1"/>
</dbReference>
<dbReference type="Proteomes" id="UP000823921">
    <property type="component" value="Unassembled WGS sequence"/>
</dbReference>
<dbReference type="PANTHER" id="PTHR32438">
    <property type="entry name" value="4-ALPHA-GLUCANOTRANSFERASE DPE1, CHLOROPLASTIC/AMYLOPLASTIC"/>
    <property type="match status" value="1"/>
</dbReference>
<dbReference type="NCBIfam" id="NF011080">
    <property type="entry name" value="PRK14508.1-3"/>
    <property type="match status" value="1"/>
</dbReference>
<protein>
    <recommendedName>
        <fullName evidence="4 10">4-alpha-glucanotransferase</fullName>
        <ecNumber evidence="3 10">2.4.1.25</ecNumber>
    </recommendedName>
    <alternativeName>
        <fullName evidence="8 10">Amylomaltase</fullName>
    </alternativeName>
    <alternativeName>
        <fullName evidence="9 10">Disproportionating enzyme</fullName>
    </alternativeName>
</protein>
<comment type="caution">
    <text evidence="11">The sequence shown here is derived from an EMBL/GenBank/DDBJ whole genome shotgun (WGS) entry which is preliminary data.</text>
</comment>
<gene>
    <name evidence="11" type="primary">malQ</name>
    <name evidence="11" type="ORF">H9712_08375</name>
</gene>
<comment type="catalytic activity">
    <reaction evidence="1 10">
        <text>Transfers a segment of a (1-&gt;4)-alpha-D-glucan to a new position in an acceptor, which may be glucose or a (1-&gt;4)-alpha-D-glucan.</text>
        <dbReference type="EC" id="2.4.1.25"/>
    </reaction>
</comment>
<dbReference type="EMBL" id="DWXO01000079">
    <property type="protein sequence ID" value="HJB80987.1"/>
    <property type="molecule type" value="Genomic_DNA"/>
</dbReference>
<evidence type="ECO:0000256" key="6">
    <source>
        <dbReference type="ARBA" id="ARBA00022679"/>
    </source>
</evidence>
<evidence type="ECO:0000256" key="7">
    <source>
        <dbReference type="ARBA" id="ARBA00023277"/>
    </source>
</evidence>
<comment type="similarity">
    <text evidence="2 10">Belongs to the disproportionating enzyme family.</text>
</comment>
<dbReference type="GO" id="GO:0004134">
    <property type="term" value="F:4-alpha-glucanotransferase activity"/>
    <property type="evidence" value="ECO:0007669"/>
    <property type="project" value="UniProtKB-EC"/>
</dbReference>
<evidence type="ECO:0000256" key="5">
    <source>
        <dbReference type="ARBA" id="ARBA00022676"/>
    </source>
</evidence>
<evidence type="ECO:0000256" key="8">
    <source>
        <dbReference type="ARBA" id="ARBA00031423"/>
    </source>
</evidence>
<keyword evidence="6 10" id="KW-0808">Transferase</keyword>
<dbReference type="InterPro" id="IPR017853">
    <property type="entry name" value="GH"/>
</dbReference>
<keyword evidence="7 10" id="KW-0119">Carbohydrate metabolism</keyword>
<sequence length="497" mass="56730">MRTGGILMHLTSLPSPYGVGTMGACARRFVDFLQAAGQSLWQILPICPTSYGDSPYQSFSTFAGNPYLIDLDDLAADGLLDRADYEGLDWGSDPQRVDYGKLYQNRYPVLRKACKALLAAPTADYWAFCEENSFWLEDYALFMAMKEANGGEPWTDWEPAIQNRDRVALNRVRRALAADLAFWRGVQYLFFRQWKALKEYANGKGIRIIGDLPIYVSADSVDVWAHPEQFQLDEHRRPTEVAGCPPDGFSADGQLWGNPLFDWDYMERDNFSWWVRRIAYQCEIYDVLRIDHFRGFDAYYAIPYGEPTAQNGRWRQGPGIKLFQAVERALGKKEIIAEDLGFLTPSVHRLRDETGFPGMKVLEFAFDSRDKEGPAYLPHNYPVNCVVYVGTHDNEPAMGWLVTARPQDVAYAREYLHLDGEEGENWGMMRTVWASVGRCVVVQIQDVLGLGSEARMNTPSTLGRNWTWRAREGFDSPELAAKLHRQMELYGRLPQTE</sequence>
<accession>A0A9D2SB49</accession>
<name>A0A9D2SB49_9FIRM</name>
<reference evidence="11" key="2">
    <citation type="submission" date="2021-04" db="EMBL/GenBank/DDBJ databases">
        <authorList>
            <person name="Gilroy R."/>
        </authorList>
    </citation>
    <scope>NUCLEOTIDE SEQUENCE</scope>
    <source>
        <strain evidence="11">CHK192-8294</strain>
    </source>
</reference>
<evidence type="ECO:0000256" key="9">
    <source>
        <dbReference type="ARBA" id="ARBA00031501"/>
    </source>
</evidence>
<evidence type="ECO:0000256" key="3">
    <source>
        <dbReference type="ARBA" id="ARBA00012560"/>
    </source>
</evidence>
<evidence type="ECO:0000313" key="11">
    <source>
        <dbReference type="EMBL" id="HJB80987.1"/>
    </source>
</evidence>
<keyword evidence="5 10" id="KW-0328">Glycosyltransferase</keyword>
<evidence type="ECO:0000256" key="2">
    <source>
        <dbReference type="ARBA" id="ARBA00005684"/>
    </source>
</evidence>
<evidence type="ECO:0000313" key="12">
    <source>
        <dbReference type="Proteomes" id="UP000823921"/>
    </source>
</evidence>
<evidence type="ECO:0000256" key="1">
    <source>
        <dbReference type="ARBA" id="ARBA00000439"/>
    </source>
</evidence>
<dbReference type="PROSITE" id="PS51257">
    <property type="entry name" value="PROKAR_LIPOPROTEIN"/>
    <property type="match status" value="1"/>
</dbReference>
<reference evidence="11" key="1">
    <citation type="journal article" date="2021" name="PeerJ">
        <title>Extensive microbial diversity within the chicken gut microbiome revealed by metagenomics and culture.</title>
        <authorList>
            <person name="Gilroy R."/>
            <person name="Ravi A."/>
            <person name="Getino M."/>
            <person name="Pursley I."/>
            <person name="Horton D.L."/>
            <person name="Alikhan N.F."/>
            <person name="Baker D."/>
            <person name="Gharbi K."/>
            <person name="Hall N."/>
            <person name="Watson M."/>
            <person name="Adriaenssens E.M."/>
            <person name="Foster-Nyarko E."/>
            <person name="Jarju S."/>
            <person name="Secka A."/>
            <person name="Antonio M."/>
            <person name="Oren A."/>
            <person name="Chaudhuri R.R."/>
            <person name="La Ragione R."/>
            <person name="Hildebrand F."/>
            <person name="Pallen M.J."/>
        </authorList>
    </citation>
    <scope>NUCLEOTIDE SEQUENCE</scope>
    <source>
        <strain evidence="11">CHK192-8294</strain>
    </source>
</reference>
<proteinExistence type="inferred from homology"/>
<dbReference type="Pfam" id="PF02446">
    <property type="entry name" value="Glyco_hydro_77"/>
    <property type="match status" value="1"/>
</dbReference>
<dbReference type="SUPFAM" id="SSF51445">
    <property type="entry name" value="(Trans)glycosidases"/>
    <property type="match status" value="1"/>
</dbReference>
<dbReference type="AlphaFoldDB" id="A0A9D2SB49"/>
<organism evidence="11 12">
    <name type="scientific">Candidatus Flavonifractor intestinigallinarum</name>
    <dbReference type="NCBI Taxonomy" id="2838586"/>
    <lineage>
        <taxon>Bacteria</taxon>
        <taxon>Bacillati</taxon>
        <taxon>Bacillota</taxon>
        <taxon>Clostridia</taxon>
        <taxon>Eubacteriales</taxon>
        <taxon>Oscillospiraceae</taxon>
        <taxon>Flavonifractor</taxon>
    </lineage>
</organism>
<dbReference type="Gene3D" id="3.20.20.80">
    <property type="entry name" value="Glycosidases"/>
    <property type="match status" value="1"/>
</dbReference>
<dbReference type="InterPro" id="IPR003385">
    <property type="entry name" value="Glyco_hydro_77"/>
</dbReference>
<dbReference type="GO" id="GO:0005975">
    <property type="term" value="P:carbohydrate metabolic process"/>
    <property type="evidence" value="ECO:0007669"/>
    <property type="project" value="InterPro"/>
</dbReference>
<evidence type="ECO:0000256" key="4">
    <source>
        <dbReference type="ARBA" id="ARBA00020295"/>
    </source>
</evidence>